<dbReference type="GO" id="GO:0009249">
    <property type="term" value="P:protein lipoylation"/>
    <property type="evidence" value="ECO:0007669"/>
    <property type="project" value="TreeGrafter"/>
</dbReference>
<dbReference type="InterPro" id="IPR003016">
    <property type="entry name" value="2-oxoA_DH_lipoyl-BS"/>
</dbReference>
<name>A0A6J6URY8_9ZZZZ</name>
<sequence>MSNIPDSLKYTKEHEWVAPTATALVYRVGITDYAQAALGDIVYVQLPKIGETLTADKVCGEVESTKSVSEIFSPVTGNVTAVNSDLNSVPESINSDPYGKGWLFEISVEIEPETLLSATDYAGITA</sequence>
<feature type="domain" description="Lipoyl-binding" evidence="3">
    <location>
        <begin position="25"/>
        <end position="107"/>
    </location>
</feature>
<comment type="similarity">
    <text evidence="1">Belongs to the GcvH family.</text>
</comment>
<dbReference type="NCBIfam" id="NF002270">
    <property type="entry name" value="PRK01202.1"/>
    <property type="match status" value="1"/>
</dbReference>
<dbReference type="SUPFAM" id="SSF51230">
    <property type="entry name" value="Single hybrid motif"/>
    <property type="match status" value="1"/>
</dbReference>
<dbReference type="PANTHER" id="PTHR11715:SF3">
    <property type="entry name" value="GLYCINE CLEAVAGE SYSTEM H PROTEIN-RELATED"/>
    <property type="match status" value="1"/>
</dbReference>
<accession>A0A6J6URY8</accession>
<dbReference type="CDD" id="cd06848">
    <property type="entry name" value="GCS_H"/>
    <property type="match status" value="1"/>
</dbReference>
<dbReference type="InterPro" id="IPR002930">
    <property type="entry name" value="GCV_H"/>
</dbReference>
<organism evidence="4">
    <name type="scientific">freshwater metagenome</name>
    <dbReference type="NCBI Taxonomy" id="449393"/>
    <lineage>
        <taxon>unclassified sequences</taxon>
        <taxon>metagenomes</taxon>
        <taxon>ecological metagenomes</taxon>
    </lineage>
</organism>
<gene>
    <name evidence="4" type="ORF">UFOPK2842_01024</name>
</gene>
<dbReference type="InterPro" id="IPR033753">
    <property type="entry name" value="GCV_H/Fam206"/>
</dbReference>
<protein>
    <submittedName>
        <fullName evidence="4">Unannotated protein</fullName>
    </submittedName>
</protein>
<reference evidence="4" key="1">
    <citation type="submission" date="2020-05" db="EMBL/GenBank/DDBJ databases">
        <authorList>
            <person name="Chiriac C."/>
            <person name="Salcher M."/>
            <person name="Ghai R."/>
            <person name="Kavagutti S V."/>
        </authorList>
    </citation>
    <scope>NUCLEOTIDE SEQUENCE</scope>
</reference>
<dbReference type="InterPro" id="IPR000089">
    <property type="entry name" value="Biotin_lipoyl"/>
</dbReference>
<evidence type="ECO:0000259" key="3">
    <source>
        <dbReference type="PROSITE" id="PS50968"/>
    </source>
</evidence>
<dbReference type="GO" id="GO:0005960">
    <property type="term" value="C:glycine cleavage complex"/>
    <property type="evidence" value="ECO:0007669"/>
    <property type="project" value="InterPro"/>
</dbReference>
<dbReference type="EMBL" id="CAEZZI010000124">
    <property type="protein sequence ID" value="CAB4762500.1"/>
    <property type="molecule type" value="Genomic_DNA"/>
</dbReference>
<evidence type="ECO:0000256" key="2">
    <source>
        <dbReference type="ARBA" id="ARBA00022823"/>
    </source>
</evidence>
<dbReference type="InterPro" id="IPR017453">
    <property type="entry name" value="GCV_H_sub"/>
</dbReference>
<dbReference type="PROSITE" id="PS50968">
    <property type="entry name" value="BIOTINYL_LIPOYL"/>
    <property type="match status" value="1"/>
</dbReference>
<evidence type="ECO:0000256" key="1">
    <source>
        <dbReference type="ARBA" id="ARBA00009249"/>
    </source>
</evidence>
<proteinExistence type="inferred from homology"/>
<evidence type="ECO:0000313" key="4">
    <source>
        <dbReference type="EMBL" id="CAB4762500.1"/>
    </source>
</evidence>
<dbReference type="GO" id="GO:0005829">
    <property type="term" value="C:cytosol"/>
    <property type="evidence" value="ECO:0007669"/>
    <property type="project" value="TreeGrafter"/>
</dbReference>
<dbReference type="Gene3D" id="2.40.50.100">
    <property type="match status" value="1"/>
</dbReference>
<dbReference type="NCBIfam" id="TIGR00527">
    <property type="entry name" value="gcvH"/>
    <property type="match status" value="1"/>
</dbReference>
<dbReference type="InterPro" id="IPR011053">
    <property type="entry name" value="Single_hybrid_motif"/>
</dbReference>
<dbReference type="PROSITE" id="PS00189">
    <property type="entry name" value="LIPOYL"/>
    <property type="match status" value="1"/>
</dbReference>
<dbReference type="GO" id="GO:0019464">
    <property type="term" value="P:glycine decarboxylation via glycine cleavage system"/>
    <property type="evidence" value="ECO:0007669"/>
    <property type="project" value="InterPro"/>
</dbReference>
<dbReference type="PANTHER" id="PTHR11715">
    <property type="entry name" value="GLYCINE CLEAVAGE SYSTEM H PROTEIN"/>
    <property type="match status" value="1"/>
</dbReference>
<dbReference type="Pfam" id="PF01597">
    <property type="entry name" value="GCV_H"/>
    <property type="match status" value="1"/>
</dbReference>
<keyword evidence="2" id="KW-0450">Lipoyl</keyword>
<dbReference type="AlphaFoldDB" id="A0A6J6URY8"/>
<dbReference type="HAMAP" id="MF_00272">
    <property type="entry name" value="GcvH"/>
    <property type="match status" value="1"/>
</dbReference>